<evidence type="ECO:0000256" key="1">
    <source>
        <dbReference type="ARBA" id="ARBA00004141"/>
    </source>
</evidence>
<evidence type="ECO:0000256" key="7">
    <source>
        <dbReference type="SAM" id="Phobius"/>
    </source>
</evidence>
<feature type="transmembrane region" description="Helical" evidence="7">
    <location>
        <begin position="47"/>
        <end position="72"/>
    </location>
</feature>
<dbReference type="GO" id="GO:0016020">
    <property type="term" value="C:membrane"/>
    <property type="evidence" value="ECO:0007669"/>
    <property type="project" value="UniProtKB-SubCell"/>
</dbReference>
<feature type="domain" description="Rhodopsin" evidence="8">
    <location>
        <begin position="32"/>
        <end position="296"/>
    </location>
</feature>
<feature type="transmembrane region" description="Helical" evidence="7">
    <location>
        <begin position="174"/>
        <end position="196"/>
    </location>
</feature>
<evidence type="ECO:0000256" key="6">
    <source>
        <dbReference type="SAM" id="MobiDB-lite"/>
    </source>
</evidence>
<keyword evidence="2 7" id="KW-0812">Transmembrane</keyword>
<evidence type="ECO:0000259" key="8">
    <source>
        <dbReference type="Pfam" id="PF20684"/>
    </source>
</evidence>
<dbReference type="Pfam" id="PF20684">
    <property type="entry name" value="Fung_rhodopsin"/>
    <property type="match status" value="1"/>
</dbReference>
<protein>
    <recommendedName>
        <fullName evidence="8">Rhodopsin domain-containing protein</fullName>
    </recommendedName>
</protein>
<dbReference type="EMBL" id="CP069116">
    <property type="protein sequence ID" value="QSS66517.1"/>
    <property type="molecule type" value="Genomic_DNA"/>
</dbReference>
<accession>A0A8A1MR33</accession>
<feature type="region of interest" description="Disordered" evidence="6">
    <location>
        <begin position="319"/>
        <end position="369"/>
    </location>
</feature>
<dbReference type="InterPro" id="IPR049326">
    <property type="entry name" value="Rhodopsin_dom_fungi"/>
</dbReference>
<reference evidence="9" key="1">
    <citation type="submission" date="2021-01" db="EMBL/GenBank/DDBJ databases">
        <title>Chromosome-level genome assembly of a human fungal pathogen reveals clustering of transcriptionally co-regulated genes.</title>
        <authorList>
            <person name="Voorhies M."/>
            <person name="Cohen S."/>
            <person name="Shea T.P."/>
            <person name="Petrus S."/>
            <person name="Munoz J.F."/>
            <person name="Poplawski S."/>
            <person name="Goldman W.E."/>
            <person name="Michael T."/>
            <person name="Cuomo C.A."/>
            <person name="Sil A."/>
            <person name="Beyhan S."/>
        </authorList>
    </citation>
    <scope>NUCLEOTIDE SEQUENCE</scope>
    <source>
        <strain evidence="9">WU24</strain>
    </source>
</reference>
<comment type="similarity">
    <text evidence="5">Belongs to the SAT4 family.</text>
</comment>
<evidence type="ECO:0000313" key="9">
    <source>
        <dbReference type="EMBL" id="QSS66517.1"/>
    </source>
</evidence>
<feature type="transmembrane region" description="Helical" evidence="7">
    <location>
        <begin position="12"/>
        <end position="35"/>
    </location>
</feature>
<name>A0A8A1MR33_AJECA</name>
<sequence length="369" mass="40910">MTSARDSQNKGPLILVVMWVVTCLTTAIVATRLLVRSRMVRMVGLDDWLILISMVLSFIFVVFVTISIRYGFGKHEVTLTPEQLRGSRLNAQIGSLFGILAISFPKLGVAAMLNRILVPTRFHRNVVWLLSGFSLLVGFICFPVLMTICRPHRATWDKRVKNPKCRDPSSSTNYLIFVGAVSAFVDLYFAMYAVVVCWQLKVLVLKKIAVCAALGLGLMCVIPVPFCSVVDDHFSPVIIVFHSACAVAIVKCVHLPTLKQRVDTSYRSSDLIIWTLLEADTVIMASCIPTLKPLLQLFPKRKTSPLVSASYFFSAVHPGRRSHRSSFSGESQQLKELARPSHIHVNSAPSEDTVLPLPSEQGDERSLGP</sequence>
<comment type="subcellular location">
    <subcellularLocation>
        <location evidence="1">Membrane</location>
        <topology evidence="1">Multi-pass membrane protein</topology>
    </subcellularLocation>
</comment>
<feature type="transmembrane region" description="Helical" evidence="7">
    <location>
        <begin position="126"/>
        <end position="148"/>
    </location>
</feature>
<feature type="transmembrane region" description="Helical" evidence="7">
    <location>
        <begin position="208"/>
        <end position="226"/>
    </location>
</feature>
<dbReference type="PANTHER" id="PTHR33048:SF155">
    <property type="entry name" value="INTEGRAL MEMBRANE PROTEIN"/>
    <property type="match status" value="1"/>
</dbReference>
<keyword evidence="3 7" id="KW-1133">Transmembrane helix</keyword>
<dbReference type="AlphaFoldDB" id="A0A8A1MR33"/>
<feature type="transmembrane region" description="Helical" evidence="7">
    <location>
        <begin position="92"/>
        <end position="114"/>
    </location>
</feature>
<evidence type="ECO:0000313" key="10">
    <source>
        <dbReference type="Proteomes" id="UP000663671"/>
    </source>
</evidence>
<dbReference type="InterPro" id="IPR052337">
    <property type="entry name" value="SAT4-like"/>
</dbReference>
<keyword evidence="4 7" id="KW-0472">Membrane</keyword>
<feature type="compositionally biased region" description="Polar residues" evidence="6">
    <location>
        <begin position="325"/>
        <end position="334"/>
    </location>
</feature>
<proteinExistence type="inferred from homology"/>
<gene>
    <name evidence="9" type="ORF">I7I51_02704</name>
</gene>
<dbReference type="Proteomes" id="UP000663671">
    <property type="component" value="Chromosome 6"/>
</dbReference>
<evidence type="ECO:0000256" key="4">
    <source>
        <dbReference type="ARBA" id="ARBA00023136"/>
    </source>
</evidence>
<organism evidence="9 10">
    <name type="scientific">Ajellomyces capsulatus</name>
    <name type="common">Darling's disease fungus</name>
    <name type="synonym">Histoplasma capsulatum</name>
    <dbReference type="NCBI Taxonomy" id="5037"/>
    <lineage>
        <taxon>Eukaryota</taxon>
        <taxon>Fungi</taxon>
        <taxon>Dikarya</taxon>
        <taxon>Ascomycota</taxon>
        <taxon>Pezizomycotina</taxon>
        <taxon>Eurotiomycetes</taxon>
        <taxon>Eurotiomycetidae</taxon>
        <taxon>Onygenales</taxon>
        <taxon>Ajellomycetaceae</taxon>
        <taxon>Histoplasma</taxon>
    </lineage>
</organism>
<evidence type="ECO:0000256" key="3">
    <source>
        <dbReference type="ARBA" id="ARBA00022989"/>
    </source>
</evidence>
<evidence type="ECO:0000256" key="2">
    <source>
        <dbReference type="ARBA" id="ARBA00022692"/>
    </source>
</evidence>
<dbReference type="PANTHER" id="PTHR33048">
    <property type="entry name" value="PTH11-LIKE INTEGRAL MEMBRANE PROTEIN (AFU_ORTHOLOGUE AFUA_5G11245)"/>
    <property type="match status" value="1"/>
</dbReference>
<evidence type="ECO:0000256" key="5">
    <source>
        <dbReference type="ARBA" id="ARBA00038359"/>
    </source>
</evidence>
<feature type="transmembrane region" description="Helical" evidence="7">
    <location>
        <begin position="238"/>
        <end position="258"/>
    </location>
</feature>
<dbReference type="VEuPathDB" id="FungiDB:I7I51_02704"/>
<dbReference type="OrthoDB" id="4167798at2759"/>